<keyword evidence="5" id="KW-1185">Reference proteome</keyword>
<keyword evidence="4" id="KW-0648">Protein biosynthesis</keyword>
<feature type="domain" description="SUI1" evidence="3">
    <location>
        <begin position="474"/>
        <end position="547"/>
    </location>
</feature>
<dbReference type="Proteomes" id="UP001201812">
    <property type="component" value="Unassembled WGS sequence"/>
</dbReference>
<dbReference type="PROSITE" id="PS50296">
    <property type="entry name" value="SUI1"/>
    <property type="match status" value="1"/>
</dbReference>
<reference evidence="4" key="1">
    <citation type="submission" date="2022-01" db="EMBL/GenBank/DDBJ databases">
        <title>Genome Sequence Resource for Two Populations of Ditylenchus destructor, the Migratory Endoparasitic Phytonematode.</title>
        <authorList>
            <person name="Zhang H."/>
            <person name="Lin R."/>
            <person name="Xie B."/>
        </authorList>
    </citation>
    <scope>NUCLEOTIDE SEQUENCE</scope>
    <source>
        <strain evidence="4">BazhouSP</strain>
    </source>
</reference>
<evidence type="ECO:0000259" key="3">
    <source>
        <dbReference type="PROSITE" id="PS50296"/>
    </source>
</evidence>
<dbReference type="InterPro" id="IPR057429">
    <property type="entry name" value="WH_eIF2D"/>
</dbReference>
<dbReference type="CDD" id="cd21156">
    <property type="entry name" value="PUA_eIF2d-like"/>
    <property type="match status" value="1"/>
</dbReference>
<dbReference type="AlphaFoldDB" id="A0AAD4R940"/>
<dbReference type="InterPro" id="IPR036877">
    <property type="entry name" value="SUI1_dom_sf"/>
</dbReference>
<dbReference type="SUPFAM" id="SSF55159">
    <property type="entry name" value="eIF1-like"/>
    <property type="match status" value="1"/>
</dbReference>
<dbReference type="Pfam" id="PF26291">
    <property type="entry name" value="SWIB_eIF2D"/>
    <property type="match status" value="1"/>
</dbReference>
<dbReference type="InterPro" id="IPR015947">
    <property type="entry name" value="PUA-like_sf"/>
</dbReference>
<dbReference type="PROSITE" id="PS50890">
    <property type="entry name" value="PUA"/>
    <property type="match status" value="1"/>
</dbReference>
<dbReference type="PANTHER" id="PTHR12217">
    <property type="entry name" value="EUKARYOTIC TRANSLATION INITIATION FACTOR 2D"/>
    <property type="match status" value="1"/>
</dbReference>
<dbReference type="InterPro" id="IPR039759">
    <property type="entry name" value="eIF2D_SUI1"/>
</dbReference>
<comment type="caution">
    <text evidence="4">The sequence shown here is derived from an EMBL/GenBank/DDBJ whole genome shotgun (WGS) entry which is preliminary data.</text>
</comment>
<dbReference type="Gene3D" id="3.30.780.10">
    <property type="entry name" value="SUI1-like domain"/>
    <property type="match status" value="1"/>
</dbReference>
<dbReference type="GO" id="GO:0001731">
    <property type="term" value="P:formation of translation preinitiation complex"/>
    <property type="evidence" value="ECO:0007669"/>
    <property type="project" value="InterPro"/>
</dbReference>
<dbReference type="Pfam" id="PF25304">
    <property type="entry name" value="WHD_eIF2D"/>
    <property type="match status" value="1"/>
</dbReference>
<dbReference type="GO" id="GO:0003743">
    <property type="term" value="F:translation initiation factor activity"/>
    <property type="evidence" value="ECO:0007669"/>
    <property type="project" value="UniProtKB-KW"/>
</dbReference>
<dbReference type="InterPro" id="IPR001950">
    <property type="entry name" value="SUI1"/>
</dbReference>
<dbReference type="InterPro" id="IPR039757">
    <property type="entry name" value="EIF2D"/>
</dbReference>
<dbReference type="CDD" id="cd11608">
    <property type="entry name" value="eIF2D_C"/>
    <property type="match status" value="1"/>
</dbReference>
<dbReference type="InterPro" id="IPR048248">
    <property type="entry name" value="PUA_eIF2d-like"/>
</dbReference>
<proteinExistence type="predicted"/>
<dbReference type="InterPro" id="IPR048247">
    <property type="entry name" value="eIF2D_N"/>
</dbReference>
<dbReference type="InterPro" id="IPR041366">
    <property type="entry name" value="Pre-PUA"/>
</dbReference>
<dbReference type="Gene3D" id="3.10.400.20">
    <property type="match status" value="1"/>
</dbReference>
<sequence length="568" mass="63601">MFKKHFTVRSNTNIRNSDRRKLFSRLPESVCSSFTSKQLFSVVRVQTSLGVWVNLYMCDKNPIFFEPDTGNRNILYPSVYLTWMCPGSFPVLFINSNVLGILENGADLMLPGVIRLEEVPFPEFAANSPIAIAILENTSATDEIKFRGPVAIGKTLMSSSDMLSSGMRGRGVEVLHLFHDTLWEFGSKIIPPSFPLEALATNQAILETNIQSDGDPENTDAVANENDGDDQKMSEITDDLEKHMQEVNLTEQSENALRSIFFGALRWRTEKSTFQFPIDAGQFYANVILKNLPEGSRIEMKKTRFKKFSVFLREINDECEESGWLVKVVNKKGIDLIQEINFDHPAIQNADPIPCEYNQSPVESSASKVRVAECFSITEAVLPLFRPGGYKKGDAIQGNQLREFLLNYARAHNLEANGKITLDDTLQIMVKYFLSDAFGINDVVQRISAQMTKAYLITAEDGRQKVLRGKMPVIELKVEKRGGNKVVTLINNVTVFGIDTKSMCHKIQTGAATGTTIIESVPNCEGPQILVHGNQVNFIGDQLINFHGVQKKFIKGLELGVKEKKKKK</sequence>
<organism evidence="4 5">
    <name type="scientific">Ditylenchus destructor</name>
    <dbReference type="NCBI Taxonomy" id="166010"/>
    <lineage>
        <taxon>Eukaryota</taxon>
        <taxon>Metazoa</taxon>
        <taxon>Ecdysozoa</taxon>
        <taxon>Nematoda</taxon>
        <taxon>Chromadorea</taxon>
        <taxon>Rhabditida</taxon>
        <taxon>Tylenchina</taxon>
        <taxon>Tylenchomorpha</taxon>
        <taxon>Sphaerularioidea</taxon>
        <taxon>Anguinidae</taxon>
        <taxon>Anguininae</taxon>
        <taxon>Ditylenchus</taxon>
    </lineage>
</organism>
<evidence type="ECO:0000313" key="5">
    <source>
        <dbReference type="Proteomes" id="UP001201812"/>
    </source>
</evidence>
<dbReference type="Pfam" id="PF01253">
    <property type="entry name" value="SUI1"/>
    <property type="match status" value="1"/>
</dbReference>
<feature type="region of interest" description="Disordered" evidence="2">
    <location>
        <begin position="210"/>
        <end position="231"/>
    </location>
</feature>
<keyword evidence="4" id="KW-0396">Initiation factor</keyword>
<evidence type="ECO:0000256" key="1">
    <source>
        <dbReference type="ARBA" id="ARBA00022490"/>
    </source>
</evidence>
<dbReference type="Pfam" id="PF17832">
    <property type="entry name" value="Pre-PUA"/>
    <property type="match status" value="1"/>
</dbReference>
<name>A0AAD4R940_9BILA</name>
<protein>
    <submittedName>
        <fullName evidence="4">Translation initiation factor SUI1 domain-containing protein</fullName>
    </submittedName>
</protein>
<evidence type="ECO:0000256" key="2">
    <source>
        <dbReference type="SAM" id="MobiDB-lite"/>
    </source>
</evidence>
<dbReference type="InterPro" id="IPR058886">
    <property type="entry name" value="SWIB_eIF2D"/>
</dbReference>
<keyword evidence="1" id="KW-0963">Cytoplasm</keyword>
<dbReference type="Pfam" id="PF26292">
    <property type="entry name" value="PUA_elF2D"/>
    <property type="match status" value="1"/>
</dbReference>
<gene>
    <name evidence="4" type="ORF">DdX_02453</name>
</gene>
<dbReference type="CDD" id="cd11610">
    <property type="entry name" value="eIF2D_N"/>
    <property type="match status" value="1"/>
</dbReference>
<dbReference type="PANTHER" id="PTHR12217:SF4">
    <property type="entry name" value="EUKARYOTIC TRANSLATION INITIATION FACTOR 2D"/>
    <property type="match status" value="1"/>
</dbReference>
<accession>A0AAD4R940</accession>
<dbReference type="EMBL" id="JAKKPZ010000002">
    <property type="protein sequence ID" value="KAI1725775.1"/>
    <property type="molecule type" value="Genomic_DNA"/>
</dbReference>
<dbReference type="SUPFAM" id="SSF88697">
    <property type="entry name" value="PUA domain-like"/>
    <property type="match status" value="1"/>
</dbReference>
<evidence type="ECO:0000313" key="4">
    <source>
        <dbReference type="EMBL" id="KAI1725775.1"/>
    </source>
</evidence>